<dbReference type="AlphaFoldDB" id="I7ZUP6"/>
<evidence type="ECO:0000256" key="2">
    <source>
        <dbReference type="PROSITE-ProRule" id="PRU00169"/>
    </source>
</evidence>
<evidence type="ECO:0000313" key="5">
    <source>
        <dbReference type="Proteomes" id="UP000002812"/>
    </source>
</evidence>
<dbReference type="PROSITE" id="PS50110">
    <property type="entry name" value="RESPONSE_REGULATORY"/>
    <property type="match status" value="1"/>
</dbReference>
<dbReference type="HOGENOM" id="CLU_000445_69_12_1"/>
<evidence type="ECO:0000256" key="1">
    <source>
        <dbReference type="ARBA" id="ARBA00022553"/>
    </source>
</evidence>
<dbReference type="PANTHER" id="PTHR43719:SF11">
    <property type="entry name" value="HISTIDINE KINASE_RESPONSE REGULATOR, PUTATIVE-RELATED"/>
    <property type="match status" value="1"/>
</dbReference>
<sequence length="106" mass="11581">MKKAGFAYESAVNGLEAVQKAESETFQAIIMGNQDLSMPVMDGVTASRKIREYEDNNSLRPVTIIALTAVDTPAMKRDAMRSGIDVFLTKPANMNRLKEIISSLGT</sequence>
<dbReference type="OrthoDB" id="60033at2759"/>
<dbReference type="Proteomes" id="UP000002812">
    <property type="component" value="Unassembled WGS sequence"/>
</dbReference>
<dbReference type="InterPro" id="IPR001789">
    <property type="entry name" value="Sig_transdc_resp-reg_receiver"/>
</dbReference>
<dbReference type="SUPFAM" id="SSF52172">
    <property type="entry name" value="CheY-like"/>
    <property type="match status" value="1"/>
</dbReference>
<comment type="caution">
    <text evidence="4">The sequence shown here is derived from an EMBL/GenBank/DDBJ whole genome shotgun (WGS) entry which is preliminary data.</text>
</comment>
<protein>
    <submittedName>
        <fullName evidence="4">Sensor histidine kinase/response regulator, putative</fullName>
    </submittedName>
</protein>
<accession>I7ZUP6</accession>
<dbReference type="EMBL" id="AKHY01000175">
    <property type="protein sequence ID" value="EIT75824.1"/>
    <property type="molecule type" value="Genomic_DNA"/>
</dbReference>
<dbReference type="InterPro" id="IPR050956">
    <property type="entry name" value="2C_system_His_kinase"/>
</dbReference>
<dbReference type="CDD" id="cd17546">
    <property type="entry name" value="REC_hyHK_CKI1_RcsC-like"/>
    <property type="match status" value="1"/>
</dbReference>
<organism evidence="4 5">
    <name type="scientific">Aspergillus oryzae (strain 3.042)</name>
    <name type="common">Yellow koji mold</name>
    <dbReference type="NCBI Taxonomy" id="1160506"/>
    <lineage>
        <taxon>Eukaryota</taxon>
        <taxon>Fungi</taxon>
        <taxon>Dikarya</taxon>
        <taxon>Ascomycota</taxon>
        <taxon>Pezizomycotina</taxon>
        <taxon>Eurotiomycetes</taxon>
        <taxon>Eurotiomycetidae</taxon>
        <taxon>Eurotiales</taxon>
        <taxon>Aspergillaceae</taxon>
        <taxon>Aspergillus</taxon>
        <taxon>Aspergillus subgen. Circumdati</taxon>
    </lineage>
</organism>
<feature type="domain" description="Response regulatory" evidence="3">
    <location>
        <begin position="1"/>
        <end position="105"/>
    </location>
</feature>
<reference evidence="4 5" key="1">
    <citation type="journal article" date="2012" name="Eukaryot. Cell">
        <title>Draft genome sequence of Aspergillus oryzae strain 3.042.</title>
        <authorList>
            <person name="Zhao G."/>
            <person name="Yao Y."/>
            <person name="Qi W."/>
            <person name="Wang C."/>
            <person name="Hou L."/>
            <person name="Zeng B."/>
            <person name="Cao X."/>
        </authorList>
    </citation>
    <scope>NUCLEOTIDE SEQUENCE [LARGE SCALE GENOMIC DNA]</scope>
    <source>
        <strain evidence="4 5">3.042</strain>
    </source>
</reference>
<proteinExistence type="predicted"/>
<comment type="caution">
    <text evidence="2">Lacks conserved residue(s) required for the propagation of feature annotation.</text>
</comment>
<dbReference type="Gene3D" id="3.40.50.2300">
    <property type="match status" value="1"/>
</dbReference>
<dbReference type="SMART" id="SM00448">
    <property type="entry name" value="REC"/>
    <property type="match status" value="1"/>
</dbReference>
<keyword evidence="4" id="KW-0418">Kinase</keyword>
<dbReference type="GO" id="GO:0016301">
    <property type="term" value="F:kinase activity"/>
    <property type="evidence" value="ECO:0007669"/>
    <property type="project" value="UniProtKB-KW"/>
</dbReference>
<dbReference type="PANTHER" id="PTHR43719">
    <property type="entry name" value="TWO-COMPONENT HISTIDINE KINASE"/>
    <property type="match status" value="1"/>
</dbReference>
<evidence type="ECO:0000259" key="3">
    <source>
        <dbReference type="PROSITE" id="PS50110"/>
    </source>
</evidence>
<gene>
    <name evidence="4" type="ORF">Ao3042_08332</name>
</gene>
<dbReference type="InterPro" id="IPR011006">
    <property type="entry name" value="CheY-like_superfamily"/>
</dbReference>
<name>I7ZUP6_ASPO3</name>
<evidence type="ECO:0000313" key="4">
    <source>
        <dbReference type="EMBL" id="EIT75824.1"/>
    </source>
</evidence>
<dbReference type="Pfam" id="PF00072">
    <property type="entry name" value="Response_reg"/>
    <property type="match status" value="1"/>
</dbReference>
<keyword evidence="4" id="KW-0808">Transferase</keyword>
<keyword evidence="1" id="KW-0597">Phosphoprotein</keyword>
<dbReference type="GO" id="GO:0000160">
    <property type="term" value="P:phosphorelay signal transduction system"/>
    <property type="evidence" value="ECO:0007669"/>
    <property type="project" value="InterPro"/>
</dbReference>
<reference evidence="5" key="2">
    <citation type="submission" date="2012-06" db="EMBL/GenBank/DDBJ databases">
        <title>Comparative genomic analyses of Aspergillus oryzae 3.042 and A. oryzae RIB40 for soy-sauce fermentation.</title>
        <authorList>
            <person name="Zhao G."/>
            <person name="Hou L."/>
            <person name="Wang C."/>
            <person name="Cao X."/>
        </authorList>
    </citation>
    <scope>NUCLEOTIDE SEQUENCE [LARGE SCALE GENOMIC DNA]</scope>
    <source>
        <strain evidence="5">3.042</strain>
    </source>
</reference>